<accession>A0A3S4VF37</accession>
<dbReference type="KEGG" id="cant:NCTC13489_01617"/>
<reference evidence="9 10" key="1">
    <citation type="submission" date="2018-12" db="EMBL/GenBank/DDBJ databases">
        <authorList>
            <consortium name="Pathogen Informatics"/>
        </authorList>
    </citation>
    <scope>NUCLEOTIDE SEQUENCE [LARGE SCALE GENOMIC DNA]</scope>
    <source>
        <strain evidence="9 10">NCTC13489</strain>
    </source>
</reference>
<feature type="binding site" evidence="7">
    <location>
        <position position="324"/>
    </location>
    <ligand>
        <name>Fe(2+)</name>
        <dbReference type="ChEBI" id="CHEBI:29033"/>
    </ligand>
</feature>
<keyword evidence="5 7" id="KW-0627">Porphyrin biosynthesis</keyword>
<dbReference type="GO" id="GO:0004325">
    <property type="term" value="F:ferrochelatase activity"/>
    <property type="evidence" value="ECO:0007669"/>
    <property type="project" value="UniProtKB-UniRule"/>
</dbReference>
<comment type="catalytic activity">
    <reaction evidence="7">
        <text>heme b + 2 H(+) = protoporphyrin IX + Fe(2+)</text>
        <dbReference type="Rhea" id="RHEA:22584"/>
        <dbReference type="ChEBI" id="CHEBI:15378"/>
        <dbReference type="ChEBI" id="CHEBI:29033"/>
        <dbReference type="ChEBI" id="CHEBI:57306"/>
        <dbReference type="ChEBI" id="CHEBI:60344"/>
        <dbReference type="EC" id="4.98.1.1"/>
    </reaction>
</comment>
<dbReference type="GO" id="GO:0046872">
    <property type="term" value="F:metal ion binding"/>
    <property type="evidence" value="ECO:0007669"/>
    <property type="project" value="UniProtKB-KW"/>
</dbReference>
<feature type="binding site" evidence="7">
    <location>
        <position position="222"/>
    </location>
    <ligand>
        <name>Fe(2+)</name>
        <dbReference type="ChEBI" id="CHEBI:29033"/>
    </ligand>
</feature>
<sequence length="375" mass="43461">MTELVLVVEHAETKAAIKKAGVEGGNWRPNKKYMSKKGILLVNLGSPRSTKTEDVREYLDEFLMDEKVIDYRWFFRSLLVQGIILNTRPKKSAEAYKTVWTEEGSPLIFITERIKTKLQKIVDVPVEIGMRYAEPSIETGIRKLTDQGVTEIVLFPLYPQYAMSTTETVIDKAEDVRKKHFPDIKINYVQPFYNREIYIDCLAESIREKLPETFDALQFSYHGVPERHIFKTDPTNTCNLNDCCSRDDNPSHQFCYRHQCFKVTEQVIKKLGLPKEKVMVTFQSRLGNDKWMEPYTDTTLENLGKKGIKNLAIVCPAFVSDCLETLEEISVEGKEQFEHGGGEVYNYIPCLNDEDRWIDVVKILCEEKLHEFYLI</sequence>
<dbReference type="EC" id="4.98.1.1" evidence="7"/>
<keyword evidence="2 7" id="KW-0408">Iron</keyword>
<gene>
    <name evidence="7 9" type="primary">hemH</name>
    <name evidence="9" type="ORF">NCTC13489_01617</name>
</gene>
<comment type="catalytic activity">
    <reaction evidence="6">
        <text>Fe-coproporphyrin III + 2 H(+) = coproporphyrin III + Fe(2+)</text>
        <dbReference type="Rhea" id="RHEA:49572"/>
        <dbReference type="ChEBI" id="CHEBI:15378"/>
        <dbReference type="ChEBI" id="CHEBI:29033"/>
        <dbReference type="ChEBI" id="CHEBI:68438"/>
        <dbReference type="ChEBI" id="CHEBI:131725"/>
        <dbReference type="EC" id="4.99.1.9"/>
    </reaction>
    <physiologicalReaction direction="right-to-left" evidence="6">
        <dbReference type="Rhea" id="RHEA:49574"/>
    </physiologicalReaction>
</comment>
<dbReference type="Gene3D" id="3.40.50.1400">
    <property type="match status" value="2"/>
</dbReference>
<dbReference type="PANTHER" id="PTHR11108:SF1">
    <property type="entry name" value="FERROCHELATASE, MITOCHONDRIAL"/>
    <property type="match status" value="1"/>
</dbReference>
<evidence type="ECO:0000256" key="8">
    <source>
        <dbReference type="RuleBase" id="RU004185"/>
    </source>
</evidence>
<comment type="function">
    <text evidence="7">Catalyzes the ferrous insertion into protoporphyrin IX.</text>
</comment>
<keyword evidence="4 7" id="KW-0456">Lyase</keyword>
<dbReference type="CDD" id="cd03411">
    <property type="entry name" value="Ferrochelatase_N"/>
    <property type="match status" value="1"/>
</dbReference>
<evidence type="ECO:0000256" key="2">
    <source>
        <dbReference type="ARBA" id="ARBA00023004"/>
    </source>
</evidence>
<comment type="pathway">
    <text evidence="7">Porphyrin-containing compound metabolism; protoheme biosynthesis; protoheme from protoporphyrin-IX: step 1/1.</text>
</comment>
<keyword evidence="7" id="KW-0479">Metal-binding</keyword>
<dbReference type="STRING" id="266748.HY04_09700"/>
<dbReference type="CDD" id="cd00419">
    <property type="entry name" value="Ferrochelatase_C"/>
    <property type="match status" value="1"/>
</dbReference>
<dbReference type="AlphaFoldDB" id="A0A3S4VF37"/>
<name>A0A3S4VF37_9FLAO</name>
<protein>
    <recommendedName>
        <fullName evidence="7">Ferrochelatase</fullName>
        <ecNumber evidence="7">4.98.1.1</ecNumber>
    </recommendedName>
    <alternativeName>
        <fullName evidence="7">Heme synthase</fullName>
    </alternativeName>
    <alternativeName>
        <fullName evidence="7">Protoheme ferro-lyase</fullName>
    </alternativeName>
</protein>
<evidence type="ECO:0000256" key="6">
    <source>
        <dbReference type="ARBA" id="ARBA00024536"/>
    </source>
</evidence>
<dbReference type="Proteomes" id="UP000270036">
    <property type="component" value="Chromosome"/>
</dbReference>
<evidence type="ECO:0000313" key="9">
    <source>
        <dbReference type="EMBL" id="VEH99611.1"/>
    </source>
</evidence>
<keyword evidence="7" id="KW-0963">Cytoplasm</keyword>
<dbReference type="EMBL" id="LR134441">
    <property type="protein sequence ID" value="VEH99611.1"/>
    <property type="molecule type" value="Genomic_DNA"/>
</dbReference>
<dbReference type="PANTHER" id="PTHR11108">
    <property type="entry name" value="FERROCHELATASE"/>
    <property type="match status" value="1"/>
</dbReference>
<dbReference type="Pfam" id="PF00762">
    <property type="entry name" value="Ferrochelatase"/>
    <property type="match status" value="1"/>
</dbReference>
<evidence type="ECO:0000256" key="3">
    <source>
        <dbReference type="ARBA" id="ARBA00023133"/>
    </source>
</evidence>
<dbReference type="InterPro" id="IPR001015">
    <property type="entry name" value="Ferrochelatase"/>
</dbReference>
<dbReference type="InterPro" id="IPR033659">
    <property type="entry name" value="Ferrochelatase_N"/>
</dbReference>
<evidence type="ECO:0000256" key="1">
    <source>
        <dbReference type="ARBA" id="ARBA00007718"/>
    </source>
</evidence>
<evidence type="ECO:0000256" key="4">
    <source>
        <dbReference type="ARBA" id="ARBA00023239"/>
    </source>
</evidence>
<evidence type="ECO:0000313" key="10">
    <source>
        <dbReference type="Proteomes" id="UP000270036"/>
    </source>
</evidence>
<evidence type="ECO:0000256" key="5">
    <source>
        <dbReference type="ARBA" id="ARBA00023244"/>
    </source>
</evidence>
<dbReference type="UniPathway" id="UPA00252">
    <property type="reaction ID" value="UER00325"/>
</dbReference>
<keyword evidence="3 7" id="KW-0350">Heme biosynthesis</keyword>
<dbReference type="GO" id="GO:0005737">
    <property type="term" value="C:cytoplasm"/>
    <property type="evidence" value="ECO:0007669"/>
    <property type="project" value="UniProtKB-SubCell"/>
</dbReference>
<dbReference type="GO" id="GO:0006783">
    <property type="term" value="P:heme biosynthetic process"/>
    <property type="evidence" value="ECO:0007669"/>
    <property type="project" value="UniProtKB-UniRule"/>
</dbReference>
<comment type="similarity">
    <text evidence="1 7 8">Belongs to the ferrochelatase family.</text>
</comment>
<dbReference type="InterPro" id="IPR033644">
    <property type="entry name" value="Ferrochelatase_C"/>
</dbReference>
<dbReference type="NCBIfam" id="TIGR00109">
    <property type="entry name" value="hemH"/>
    <property type="match status" value="1"/>
</dbReference>
<dbReference type="HAMAP" id="MF_00323">
    <property type="entry name" value="Ferrochelatase"/>
    <property type="match status" value="1"/>
</dbReference>
<organism evidence="9 10">
    <name type="scientific">Kaistella antarctica</name>
    <dbReference type="NCBI Taxonomy" id="266748"/>
    <lineage>
        <taxon>Bacteria</taxon>
        <taxon>Pseudomonadati</taxon>
        <taxon>Bacteroidota</taxon>
        <taxon>Flavobacteriia</taxon>
        <taxon>Flavobacteriales</taxon>
        <taxon>Weeksellaceae</taxon>
        <taxon>Chryseobacterium group</taxon>
        <taxon>Kaistella</taxon>
    </lineage>
</organism>
<evidence type="ECO:0000256" key="7">
    <source>
        <dbReference type="HAMAP-Rule" id="MF_00323"/>
    </source>
</evidence>
<proteinExistence type="inferred from homology"/>
<dbReference type="SUPFAM" id="SSF53800">
    <property type="entry name" value="Chelatase"/>
    <property type="match status" value="1"/>
</dbReference>
<comment type="subcellular location">
    <subcellularLocation>
        <location evidence="7">Cytoplasm</location>
    </subcellularLocation>
</comment>